<evidence type="ECO:0000256" key="4">
    <source>
        <dbReference type="ARBA" id="ARBA00023163"/>
    </source>
</evidence>
<feature type="domain" description="RNA polymerase sigma-70 region 2" evidence="5">
    <location>
        <begin position="12"/>
        <end position="75"/>
    </location>
</feature>
<dbReference type="EMBL" id="DVNK01000052">
    <property type="protein sequence ID" value="HIU47348.1"/>
    <property type="molecule type" value="Genomic_DNA"/>
</dbReference>
<dbReference type="InterPro" id="IPR039425">
    <property type="entry name" value="RNA_pol_sigma-70-like"/>
</dbReference>
<evidence type="ECO:0000259" key="6">
    <source>
        <dbReference type="Pfam" id="PF08281"/>
    </source>
</evidence>
<dbReference type="PANTHER" id="PTHR43133:SF51">
    <property type="entry name" value="RNA POLYMERASE SIGMA FACTOR"/>
    <property type="match status" value="1"/>
</dbReference>
<dbReference type="GO" id="GO:0006352">
    <property type="term" value="P:DNA-templated transcription initiation"/>
    <property type="evidence" value="ECO:0007669"/>
    <property type="project" value="InterPro"/>
</dbReference>
<keyword evidence="2" id="KW-0805">Transcription regulation</keyword>
<comment type="similarity">
    <text evidence="1">Belongs to the sigma-70 factor family. ECF subfamily.</text>
</comment>
<protein>
    <submittedName>
        <fullName evidence="7">RNA polymerase subunit sigma</fullName>
    </submittedName>
</protein>
<dbReference type="Gene3D" id="1.10.1740.10">
    <property type="match status" value="1"/>
</dbReference>
<dbReference type="InterPro" id="IPR013325">
    <property type="entry name" value="RNA_pol_sigma_r2"/>
</dbReference>
<evidence type="ECO:0000256" key="1">
    <source>
        <dbReference type="ARBA" id="ARBA00010641"/>
    </source>
</evidence>
<gene>
    <name evidence="7" type="ORF">IAC59_08860</name>
</gene>
<dbReference type="Gene3D" id="1.10.10.10">
    <property type="entry name" value="Winged helix-like DNA-binding domain superfamily/Winged helix DNA-binding domain"/>
    <property type="match status" value="1"/>
</dbReference>
<feature type="domain" description="RNA polymerase sigma factor 70 region 4 type 2" evidence="6">
    <location>
        <begin position="94"/>
        <end position="144"/>
    </location>
</feature>
<dbReference type="GO" id="GO:0003677">
    <property type="term" value="F:DNA binding"/>
    <property type="evidence" value="ECO:0007669"/>
    <property type="project" value="InterPro"/>
</dbReference>
<organism evidence="7 8">
    <name type="scientific">Candidatus Fimadaptatus faecigallinarum</name>
    <dbReference type="NCBI Taxonomy" id="2840814"/>
    <lineage>
        <taxon>Bacteria</taxon>
        <taxon>Bacillati</taxon>
        <taxon>Bacillota</taxon>
        <taxon>Clostridia</taxon>
        <taxon>Eubacteriales</taxon>
        <taxon>Candidatus Fimadaptatus</taxon>
    </lineage>
</organism>
<dbReference type="InterPro" id="IPR036388">
    <property type="entry name" value="WH-like_DNA-bd_sf"/>
</dbReference>
<keyword evidence="3" id="KW-0731">Sigma factor</keyword>
<proteinExistence type="inferred from homology"/>
<reference evidence="7" key="2">
    <citation type="journal article" date="2021" name="PeerJ">
        <title>Extensive microbial diversity within the chicken gut microbiome revealed by metagenomics and culture.</title>
        <authorList>
            <person name="Gilroy R."/>
            <person name="Ravi A."/>
            <person name="Getino M."/>
            <person name="Pursley I."/>
            <person name="Horton D.L."/>
            <person name="Alikhan N.F."/>
            <person name="Baker D."/>
            <person name="Gharbi K."/>
            <person name="Hall N."/>
            <person name="Watson M."/>
            <person name="Adriaenssens E.M."/>
            <person name="Foster-Nyarko E."/>
            <person name="Jarju S."/>
            <person name="Secka A."/>
            <person name="Antonio M."/>
            <person name="Oren A."/>
            <person name="Chaudhuri R.R."/>
            <person name="La Ragione R."/>
            <person name="Hildebrand F."/>
            <person name="Pallen M.J."/>
        </authorList>
    </citation>
    <scope>NUCLEOTIDE SEQUENCE</scope>
    <source>
        <strain evidence="7">ChiSxjej2B14-8506</strain>
    </source>
</reference>
<dbReference type="GO" id="GO:0016987">
    <property type="term" value="F:sigma factor activity"/>
    <property type="evidence" value="ECO:0007669"/>
    <property type="project" value="UniProtKB-KW"/>
</dbReference>
<dbReference type="AlphaFoldDB" id="A0A9D1S5N1"/>
<dbReference type="Pfam" id="PF08281">
    <property type="entry name" value="Sigma70_r4_2"/>
    <property type="match status" value="1"/>
</dbReference>
<accession>A0A9D1S5N1</accession>
<dbReference type="Pfam" id="PF04542">
    <property type="entry name" value="Sigma70_r2"/>
    <property type="match status" value="1"/>
</dbReference>
<comment type="caution">
    <text evidence="7">The sequence shown here is derived from an EMBL/GenBank/DDBJ whole genome shotgun (WGS) entry which is preliminary data.</text>
</comment>
<dbReference type="InterPro" id="IPR013249">
    <property type="entry name" value="RNA_pol_sigma70_r4_t2"/>
</dbReference>
<evidence type="ECO:0000256" key="3">
    <source>
        <dbReference type="ARBA" id="ARBA00023082"/>
    </source>
</evidence>
<dbReference type="SUPFAM" id="SSF88659">
    <property type="entry name" value="Sigma3 and sigma4 domains of RNA polymerase sigma factors"/>
    <property type="match status" value="1"/>
</dbReference>
<dbReference type="Proteomes" id="UP000824123">
    <property type="component" value="Unassembled WGS sequence"/>
</dbReference>
<dbReference type="PANTHER" id="PTHR43133">
    <property type="entry name" value="RNA POLYMERASE ECF-TYPE SIGMA FACTO"/>
    <property type="match status" value="1"/>
</dbReference>
<evidence type="ECO:0000313" key="8">
    <source>
        <dbReference type="Proteomes" id="UP000824123"/>
    </source>
</evidence>
<keyword evidence="4" id="KW-0804">Transcription</keyword>
<evidence type="ECO:0000256" key="2">
    <source>
        <dbReference type="ARBA" id="ARBA00023015"/>
    </source>
</evidence>
<sequence length="154" mass="18075">MDEREFSERAAALERRLYRVCFALLRCDADCADAVQEALLKAWRALAWLRREEYFETWLTRIAINECRRILRMRRHALELDARLPAPEPPDVGLRDALMALDVQLRLPVVLHYVNGFDIAETARILHLPQGTVKSRLYRARARLRELMSEEDCI</sequence>
<name>A0A9D1S5N1_9FIRM</name>
<dbReference type="InterPro" id="IPR013324">
    <property type="entry name" value="RNA_pol_sigma_r3/r4-like"/>
</dbReference>
<evidence type="ECO:0000259" key="5">
    <source>
        <dbReference type="Pfam" id="PF04542"/>
    </source>
</evidence>
<evidence type="ECO:0000313" key="7">
    <source>
        <dbReference type="EMBL" id="HIU47348.1"/>
    </source>
</evidence>
<dbReference type="InterPro" id="IPR007627">
    <property type="entry name" value="RNA_pol_sigma70_r2"/>
</dbReference>
<dbReference type="SUPFAM" id="SSF88946">
    <property type="entry name" value="Sigma2 domain of RNA polymerase sigma factors"/>
    <property type="match status" value="1"/>
</dbReference>
<reference evidence="7" key="1">
    <citation type="submission" date="2020-10" db="EMBL/GenBank/DDBJ databases">
        <authorList>
            <person name="Gilroy R."/>
        </authorList>
    </citation>
    <scope>NUCLEOTIDE SEQUENCE</scope>
    <source>
        <strain evidence="7">ChiSxjej2B14-8506</strain>
    </source>
</reference>